<organism evidence="2 3">
    <name type="scientific">Sporisorium graminicola</name>
    <dbReference type="NCBI Taxonomy" id="280036"/>
    <lineage>
        <taxon>Eukaryota</taxon>
        <taxon>Fungi</taxon>
        <taxon>Dikarya</taxon>
        <taxon>Basidiomycota</taxon>
        <taxon>Ustilaginomycotina</taxon>
        <taxon>Ustilaginomycetes</taxon>
        <taxon>Ustilaginales</taxon>
        <taxon>Ustilaginaceae</taxon>
        <taxon>Sporisorium</taxon>
    </lineage>
</organism>
<comment type="caution">
    <text evidence="2">The sequence shown here is derived from an EMBL/GenBank/DDBJ whole genome shotgun (WGS) entry which is preliminary data.</text>
</comment>
<protein>
    <submittedName>
        <fullName evidence="2">Uncharacterized protein</fullName>
    </submittedName>
</protein>
<evidence type="ECO:0000313" key="2">
    <source>
        <dbReference type="EMBL" id="TKY86759.1"/>
    </source>
</evidence>
<dbReference type="InterPro" id="IPR028364">
    <property type="entry name" value="Ribosomal_uL1/biogenesis"/>
</dbReference>
<dbReference type="Pfam" id="PF00687">
    <property type="entry name" value="Ribosomal_L1"/>
    <property type="match status" value="1"/>
</dbReference>
<dbReference type="SUPFAM" id="SSF56808">
    <property type="entry name" value="Ribosomal protein L1"/>
    <property type="match status" value="1"/>
</dbReference>
<dbReference type="EMBL" id="SRRM01000016">
    <property type="protein sequence ID" value="TKY86759.1"/>
    <property type="molecule type" value="Genomic_DNA"/>
</dbReference>
<dbReference type="AlphaFoldDB" id="A0A4V6ETH9"/>
<keyword evidence="3" id="KW-1185">Reference proteome</keyword>
<dbReference type="Proteomes" id="UP000306050">
    <property type="component" value="Chromosome SGRAM_3"/>
</dbReference>
<feature type="region of interest" description="Disordered" evidence="1">
    <location>
        <begin position="109"/>
        <end position="200"/>
    </location>
</feature>
<feature type="compositionally biased region" description="Polar residues" evidence="1">
    <location>
        <begin position="179"/>
        <end position="194"/>
    </location>
</feature>
<reference evidence="2 3" key="1">
    <citation type="submission" date="2019-05" db="EMBL/GenBank/DDBJ databases">
        <title>Sporisorium graminicola CBS 10092 draft sequencing and annotation.</title>
        <authorList>
            <person name="Solano-Gonzalez S."/>
            <person name="Caddick M.X."/>
            <person name="Darby A."/>
        </authorList>
    </citation>
    <scope>NUCLEOTIDE SEQUENCE [LARGE SCALE GENOMIC DNA]</scope>
    <source>
        <strain evidence="2 3">CBS 10092</strain>
    </source>
</reference>
<feature type="compositionally biased region" description="Basic and acidic residues" evidence="1">
    <location>
        <begin position="118"/>
        <end position="127"/>
    </location>
</feature>
<dbReference type="InterPro" id="IPR023674">
    <property type="entry name" value="Ribosomal_uL1-like"/>
</dbReference>
<dbReference type="KEGG" id="sgra:EX895_004399"/>
<name>A0A4V6ETH9_9BASI</name>
<dbReference type="OrthoDB" id="10251727at2759"/>
<accession>A0A4V6ETH9</accession>
<proteinExistence type="predicted"/>
<dbReference type="GeneID" id="40727294"/>
<gene>
    <name evidence="2" type="ORF">EX895_004399</name>
</gene>
<evidence type="ECO:0000256" key="1">
    <source>
        <dbReference type="SAM" id="MobiDB-lite"/>
    </source>
</evidence>
<dbReference type="RefSeq" id="XP_029738744.1">
    <property type="nucleotide sequence ID" value="XM_029884994.1"/>
</dbReference>
<evidence type="ECO:0000313" key="3">
    <source>
        <dbReference type="Proteomes" id="UP000306050"/>
    </source>
</evidence>
<sequence length="200" mass="21156">MHAVLFFDAKKNPITVNLSKKGDKLRDELEAAIKATTFLQNKGSCATIKIGYMASHTPEQLAENVVAALPAVLSRVKGGWENVHNIDVKTGNSAALPVWNAKLGVKTHVTPSSPAAKRGLEVEEKEAVQTPSKKTAVAKSPVKKVQEEESSSKVKSPSPRKTRSAAVAKAGAAIEQAATPVNGTPKKTASSISRSARKVK</sequence>